<reference evidence="3 4" key="1">
    <citation type="journal article" date="2023" name="Hortic Res">
        <title>Pangenome of water caltrop reveals structural variations and asymmetric subgenome divergence after allopolyploidization.</title>
        <authorList>
            <person name="Zhang X."/>
            <person name="Chen Y."/>
            <person name="Wang L."/>
            <person name="Yuan Y."/>
            <person name="Fang M."/>
            <person name="Shi L."/>
            <person name="Lu R."/>
            <person name="Comes H.P."/>
            <person name="Ma Y."/>
            <person name="Chen Y."/>
            <person name="Huang G."/>
            <person name="Zhou Y."/>
            <person name="Zheng Z."/>
            <person name="Qiu Y."/>
        </authorList>
    </citation>
    <scope>NUCLEOTIDE SEQUENCE [LARGE SCALE GENOMIC DNA]</scope>
    <source>
        <tissue evidence="3">Roots</tissue>
    </source>
</reference>
<dbReference type="AlphaFoldDB" id="A0AAN7KA02"/>
<evidence type="ECO:0000313" key="3">
    <source>
        <dbReference type="EMBL" id="KAK4763455.1"/>
    </source>
</evidence>
<keyword evidence="2" id="KW-0732">Signal</keyword>
<keyword evidence="4" id="KW-1185">Reference proteome</keyword>
<dbReference type="PANTHER" id="PTHR37702">
    <property type="entry name" value="PROLINE-RICH FAMILY PROTEIN"/>
    <property type="match status" value="1"/>
</dbReference>
<evidence type="ECO:0000256" key="2">
    <source>
        <dbReference type="SAM" id="SignalP"/>
    </source>
</evidence>
<feature type="region of interest" description="Disordered" evidence="1">
    <location>
        <begin position="39"/>
        <end position="60"/>
    </location>
</feature>
<accession>A0AAN7KA02</accession>
<dbReference type="Proteomes" id="UP001345219">
    <property type="component" value="Chromosome 11"/>
</dbReference>
<organism evidence="3 4">
    <name type="scientific">Trapa incisa</name>
    <dbReference type="NCBI Taxonomy" id="236973"/>
    <lineage>
        <taxon>Eukaryota</taxon>
        <taxon>Viridiplantae</taxon>
        <taxon>Streptophyta</taxon>
        <taxon>Embryophyta</taxon>
        <taxon>Tracheophyta</taxon>
        <taxon>Spermatophyta</taxon>
        <taxon>Magnoliopsida</taxon>
        <taxon>eudicotyledons</taxon>
        <taxon>Gunneridae</taxon>
        <taxon>Pentapetalae</taxon>
        <taxon>rosids</taxon>
        <taxon>malvids</taxon>
        <taxon>Myrtales</taxon>
        <taxon>Lythraceae</taxon>
        <taxon>Trapa</taxon>
    </lineage>
</organism>
<name>A0AAN7KA02_9MYRT</name>
<dbReference type="EMBL" id="JAXIOK010000008">
    <property type="protein sequence ID" value="KAK4763455.1"/>
    <property type="molecule type" value="Genomic_DNA"/>
</dbReference>
<evidence type="ECO:0000313" key="4">
    <source>
        <dbReference type="Proteomes" id="UP001345219"/>
    </source>
</evidence>
<dbReference type="PANTHER" id="PTHR37702:SF1">
    <property type="entry name" value="HYDROXYPROLINE-RICH GLYCOPROTEIN FAMILY PROTEIN"/>
    <property type="match status" value="1"/>
</dbReference>
<protein>
    <submittedName>
        <fullName evidence="3">Uncharacterized protein</fullName>
    </submittedName>
</protein>
<proteinExistence type="predicted"/>
<gene>
    <name evidence="3" type="ORF">SAY87_012893</name>
</gene>
<comment type="caution">
    <text evidence="3">The sequence shown here is derived from an EMBL/GenBank/DDBJ whole genome shotgun (WGS) entry which is preliminary data.</text>
</comment>
<feature type="signal peptide" evidence="2">
    <location>
        <begin position="1"/>
        <end position="32"/>
    </location>
</feature>
<evidence type="ECO:0000256" key="1">
    <source>
        <dbReference type="SAM" id="MobiDB-lite"/>
    </source>
</evidence>
<feature type="chain" id="PRO_5042853871" evidence="2">
    <location>
        <begin position="33"/>
        <end position="142"/>
    </location>
</feature>
<sequence>MATKSGSGLSSTLVLLSAFLTFTSFCWLTTRSDDPCPYPCNPPPTGAGGSPFTPTPPKQTGSYYPPPAYYNYLPPPAGYIPNYQPPLGGRGGFYAPPSPDPILPYYPFYFKGPLHGSSAAAATQGSTMVTVMITGALVFLCM</sequence>